<dbReference type="Pfam" id="PF11967">
    <property type="entry name" value="RecO_N"/>
    <property type="match status" value="1"/>
</dbReference>
<keyword evidence="6 8" id="KW-0234">DNA repair</keyword>
<gene>
    <name evidence="8 10" type="primary">recO</name>
    <name evidence="10" type="ORF">M9B40_02060</name>
</gene>
<feature type="domain" description="DNA replication/recombination mediator RecO N-terminal" evidence="9">
    <location>
        <begin position="1"/>
        <end position="69"/>
    </location>
</feature>
<evidence type="ECO:0000313" key="10">
    <source>
        <dbReference type="EMBL" id="URQ63566.1"/>
    </source>
</evidence>
<reference evidence="10" key="1">
    <citation type="submission" date="2022-05" db="EMBL/GenBank/DDBJ databases">
        <title>Single-amplified genomics reveal most streamlined microbe among free-living bacteria.</title>
        <authorList>
            <person name="Roda-Garcia J."/>
            <person name="Haro-Moreno J.M."/>
            <person name="Rodriguez-Valera F."/>
            <person name="Almagro-Moreno S."/>
            <person name="Lopez-Perez M."/>
        </authorList>
    </citation>
    <scope>NUCLEOTIDE SEQUENCE</scope>
    <source>
        <strain evidence="10">TMED112-D2-2</strain>
    </source>
</reference>
<dbReference type="Proteomes" id="UP001056381">
    <property type="component" value="Chromosome"/>
</dbReference>
<dbReference type="NCBIfam" id="TIGR00613">
    <property type="entry name" value="reco"/>
    <property type="match status" value="1"/>
</dbReference>
<organism evidence="10 11">
    <name type="scientific">SAR86 cluster bacterium</name>
    <dbReference type="NCBI Taxonomy" id="2030880"/>
    <lineage>
        <taxon>Bacteria</taxon>
        <taxon>Pseudomonadati</taxon>
        <taxon>Pseudomonadota</taxon>
        <taxon>Gammaproteobacteria</taxon>
        <taxon>SAR86 cluster</taxon>
    </lineage>
</organism>
<protein>
    <recommendedName>
        <fullName evidence="3 8">DNA repair protein RecO</fullName>
    </recommendedName>
    <alternativeName>
        <fullName evidence="7 8">Recombination protein O</fullName>
    </alternativeName>
</protein>
<comment type="similarity">
    <text evidence="2 8">Belongs to the RecO family.</text>
</comment>
<sequence>MRFETDAFIIHTRPYKETSLIVSFFTKEYGNISAVAKGAKGKKSKFSGNLEPFRLMNIGFGGRSNLKSLFFSDSLETYDDFKIKKNLYSAFYINELIYSLLPPNEKEIIIFNQYHSSIKKLKNNDNTEEILREFEFLFLKEIGYQIDFENEYSSGDVIESSSFYEFAPQSGFKRAEKGFLGKDLQEIARKEYNPINLKVFKAINRKSFEYYFEELNIKSRGFFK</sequence>
<dbReference type="HAMAP" id="MF_00201">
    <property type="entry name" value="RecO"/>
    <property type="match status" value="1"/>
</dbReference>
<dbReference type="GO" id="GO:0006302">
    <property type="term" value="P:double-strand break repair"/>
    <property type="evidence" value="ECO:0007669"/>
    <property type="project" value="TreeGrafter"/>
</dbReference>
<keyword evidence="11" id="KW-1185">Reference proteome</keyword>
<dbReference type="PANTHER" id="PTHR33991">
    <property type="entry name" value="DNA REPAIR PROTEIN RECO"/>
    <property type="match status" value="1"/>
</dbReference>
<dbReference type="InterPro" id="IPR037278">
    <property type="entry name" value="ARFGAP/RecO"/>
</dbReference>
<dbReference type="Gene3D" id="1.20.1440.120">
    <property type="entry name" value="Recombination protein O, C-terminal domain"/>
    <property type="match status" value="1"/>
</dbReference>
<evidence type="ECO:0000256" key="7">
    <source>
        <dbReference type="ARBA" id="ARBA00033409"/>
    </source>
</evidence>
<dbReference type="InterPro" id="IPR022572">
    <property type="entry name" value="DNA_rep/recomb_RecO_N"/>
</dbReference>
<name>A0A9Q8TYW0_9GAMM</name>
<dbReference type="EMBL" id="CP097966">
    <property type="protein sequence ID" value="URQ63566.1"/>
    <property type="molecule type" value="Genomic_DNA"/>
</dbReference>
<evidence type="ECO:0000256" key="5">
    <source>
        <dbReference type="ARBA" id="ARBA00023172"/>
    </source>
</evidence>
<dbReference type="SUPFAM" id="SSF50249">
    <property type="entry name" value="Nucleic acid-binding proteins"/>
    <property type="match status" value="1"/>
</dbReference>
<dbReference type="PANTHER" id="PTHR33991:SF1">
    <property type="entry name" value="DNA REPAIR PROTEIN RECO"/>
    <property type="match status" value="1"/>
</dbReference>
<evidence type="ECO:0000256" key="1">
    <source>
        <dbReference type="ARBA" id="ARBA00003065"/>
    </source>
</evidence>
<comment type="function">
    <text evidence="1 8">Involved in DNA repair and RecF pathway recombination.</text>
</comment>
<keyword evidence="4 8" id="KW-0227">DNA damage</keyword>
<keyword evidence="5 8" id="KW-0233">DNA recombination</keyword>
<dbReference type="AlphaFoldDB" id="A0A9Q8TYW0"/>
<dbReference type="InterPro" id="IPR042242">
    <property type="entry name" value="RecO_C"/>
</dbReference>
<evidence type="ECO:0000256" key="3">
    <source>
        <dbReference type="ARBA" id="ARBA00021310"/>
    </source>
</evidence>
<evidence type="ECO:0000259" key="9">
    <source>
        <dbReference type="Pfam" id="PF11967"/>
    </source>
</evidence>
<dbReference type="GO" id="GO:0006310">
    <property type="term" value="P:DNA recombination"/>
    <property type="evidence" value="ECO:0007669"/>
    <property type="project" value="UniProtKB-UniRule"/>
</dbReference>
<dbReference type="InterPro" id="IPR003717">
    <property type="entry name" value="RecO"/>
</dbReference>
<evidence type="ECO:0000256" key="2">
    <source>
        <dbReference type="ARBA" id="ARBA00007452"/>
    </source>
</evidence>
<evidence type="ECO:0000256" key="4">
    <source>
        <dbReference type="ARBA" id="ARBA00022763"/>
    </source>
</evidence>
<dbReference type="SUPFAM" id="SSF57863">
    <property type="entry name" value="ArfGap/RecO-like zinc finger"/>
    <property type="match status" value="1"/>
</dbReference>
<evidence type="ECO:0000256" key="6">
    <source>
        <dbReference type="ARBA" id="ARBA00023204"/>
    </source>
</evidence>
<dbReference type="Pfam" id="PF02565">
    <property type="entry name" value="RecO_C"/>
    <property type="match status" value="1"/>
</dbReference>
<proteinExistence type="inferred from homology"/>
<dbReference type="InterPro" id="IPR012340">
    <property type="entry name" value="NA-bd_OB-fold"/>
</dbReference>
<evidence type="ECO:0000256" key="8">
    <source>
        <dbReference type="HAMAP-Rule" id="MF_00201"/>
    </source>
</evidence>
<dbReference type="GO" id="GO:0043590">
    <property type="term" value="C:bacterial nucleoid"/>
    <property type="evidence" value="ECO:0007669"/>
    <property type="project" value="TreeGrafter"/>
</dbReference>
<evidence type="ECO:0000313" key="11">
    <source>
        <dbReference type="Proteomes" id="UP001056381"/>
    </source>
</evidence>
<accession>A0A9Q8TYW0</accession>
<dbReference type="Gene3D" id="2.40.50.140">
    <property type="entry name" value="Nucleic acid-binding proteins"/>
    <property type="match status" value="1"/>
</dbReference>